<dbReference type="EMBL" id="JAGEOK010000014">
    <property type="protein sequence ID" value="MBO2440289.1"/>
    <property type="molecule type" value="Genomic_DNA"/>
</dbReference>
<evidence type="ECO:0000256" key="5">
    <source>
        <dbReference type="PROSITE-ProRule" id="PRU01248"/>
    </source>
</evidence>
<comment type="caution">
    <text evidence="8">The sequence shown here is derived from an EMBL/GenBank/DDBJ whole genome shotgun (WGS) entry which is preliminary data.</text>
</comment>
<keyword evidence="4" id="KW-0233">DNA recombination</keyword>
<reference evidence="8 9" key="1">
    <citation type="submission" date="2021-03" db="EMBL/GenBank/DDBJ databases">
        <authorList>
            <person name="Kanchanasin P."/>
            <person name="Saeng-In P."/>
            <person name="Phongsopitanun W."/>
            <person name="Yuki M."/>
            <person name="Kudo T."/>
            <person name="Ohkuma M."/>
            <person name="Tanasupawat S."/>
        </authorList>
    </citation>
    <scope>NUCLEOTIDE SEQUENCE [LARGE SCALE GENOMIC DNA]</scope>
    <source>
        <strain evidence="8 9">L46</strain>
    </source>
</reference>
<evidence type="ECO:0000313" key="9">
    <source>
        <dbReference type="Proteomes" id="UP000666915"/>
    </source>
</evidence>
<dbReference type="Gene3D" id="1.10.443.10">
    <property type="entry name" value="Intergrase catalytic core"/>
    <property type="match status" value="1"/>
</dbReference>
<dbReference type="CDD" id="cd01189">
    <property type="entry name" value="INT_ICEBs1_C_like"/>
    <property type="match status" value="1"/>
</dbReference>
<evidence type="ECO:0000256" key="1">
    <source>
        <dbReference type="ARBA" id="ARBA00008857"/>
    </source>
</evidence>
<dbReference type="PROSITE" id="PS51898">
    <property type="entry name" value="TYR_RECOMBINASE"/>
    <property type="match status" value="1"/>
</dbReference>
<proteinExistence type="inferred from homology"/>
<comment type="similarity">
    <text evidence="1">Belongs to the 'phage' integrase family.</text>
</comment>
<gene>
    <name evidence="8" type="ORF">J4557_22435</name>
</gene>
<keyword evidence="9" id="KW-1185">Reference proteome</keyword>
<dbReference type="Pfam" id="PF00589">
    <property type="entry name" value="Phage_integrase"/>
    <property type="match status" value="1"/>
</dbReference>
<evidence type="ECO:0000256" key="4">
    <source>
        <dbReference type="ARBA" id="ARBA00023172"/>
    </source>
</evidence>
<dbReference type="PANTHER" id="PTHR30349:SF41">
    <property type="entry name" value="INTEGRASE_RECOMBINASE PROTEIN MJ0367-RELATED"/>
    <property type="match status" value="1"/>
</dbReference>
<keyword evidence="2" id="KW-0229">DNA integration</keyword>
<dbReference type="InterPro" id="IPR002104">
    <property type="entry name" value="Integrase_catalytic"/>
</dbReference>
<dbReference type="PROSITE" id="PS51900">
    <property type="entry name" value="CB"/>
    <property type="match status" value="1"/>
</dbReference>
<sequence length="390" mass="42975">MKRGRTWSYVIRVTDPETGISKPKWVGGFPTEAAAKEARDEARVRARRGEYIDRNAVTVADYLDEWLEAHAVEVKPKTLADYRHLIDRHVKPNIGGLRLQAVRPGQITKLYRDLITTGGRRGAGLSPRTVSYVHAVLRKAFGDAVLVDQLIPSNPVERAKRPRMRRPEPGKVWTAAELRAFLKVAGRHRLAAFFHLAAYTGARRGELLNLRWRDVDLDGASIHIKGSAAFIAGERIEGTTKSGRSRVVSIDPGTVDVLKAHRKRQAADKLKVGEAWKGADKVTDDFVFATGWGEPIHPDTATSLMTTLIKAHNEPKDGMLPAEPLPHARLHDLRHIHATTLLLAGVPVHVVAARLGHADPSITLRVYAHVISEQLVEAAAIFAQQVEGAA</sequence>
<evidence type="ECO:0000259" key="6">
    <source>
        <dbReference type="PROSITE" id="PS51898"/>
    </source>
</evidence>
<feature type="domain" description="Core-binding (CB)" evidence="7">
    <location>
        <begin position="57"/>
        <end position="145"/>
    </location>
</feature>
<dbReference type="SUPFAM" id="SSF56349">
    <property type="entry name" value="DNA breaking-rejoining enzymes"/>
    <property type="match status" value="1"/>
</dbReference>
<evidence type="ECO:0000313" key="8">
    <source>
        <dbReference type="EMBL" id="MBO2440289.1"/>
    </source>
</evidence>
<accession>A0ABS3R3W7</accession>
<organism evidence="8 9">
    <name type="scientific">Actinomadura nitritigenes</name>
    <dbReference type="NCBI Taxonomy" id="134602"/>
    <lineage>
        <taxon>Bacteria</taxon>
        <taxon>Bacillati</taxon>
        <taxon>Actinomycetota</taxon>
        <taxon>Actinomycetes</taxon>
        <taxon>Streptosporangiales</taxon>
        <taxon>Thermomonosporaceae</taxon>
        <taxon>Actinomadura</taxon>
    </lineage>
</organism>
<name>A0ABS3R3W7_9ACTN</name>
<dbReference type="Gene3D" id="1.10.150.130">
    <property type="match status" value="1"/>
</dbReference>
<protein>
    <submittedName>
        <fullName evidence="8">Site-specific integrase</fullName>
    </submittedName>
</protein>
<keyword evidence="3 5" id="KW-0238">DNA-binding</keyword>
<evidence type="ECO:0000259" key="7">
    <source>
        <dbReference type="PROSITE" id="PS51900"/>
    </source>
</evidence>
<dbReference type="InterPro" id="IPR004107">
    <property type="entry name" value="Integrase_SAM-like_N"/>
</dbReference>
<dbReference type="Pfam" id="PF14659">
    <property type="entry name" value="Phage_int_SAM_3"/>
    <property type="match status" value="1"/>
</dbReference>
<dbReference type="InterPro" id="IPR013762">
    <property type="entry name" value="Integrase-like_cat_sf"/>
</dbReference>
<dbReference type="InterPro" id="IPR050090">
    <property type="entry name" value="Tyrosine_recombinase_XerCD"/>
</dbReference>
<evidence type="ECO:0000256" key="2">
    <source>
        <dbReference type="ARBA" id="ARBA00022908"/>
    </source>
</evidence>
<dbReference type="Proteomes" id="UP000666915">
    <property type="component" value="Unassembled WGS sequence"/>
</dbReference>
<dbReference type="PANTHER" id="PTHR30349">
    <property type="entry name" value="PHAGE INTEGRASE-RELATED"/>
    <property type="match status" value="1"/>
</dbReference>
<dbReference type="InterPro" id="IPR010998">
    <property type="entry name" value="Integrase_recombinase_N"/>
</dbReference>
<evidence type="ECO:0000256" key="3">
    <source>
        <dbReference type="ARBA" id="ARBA00023125"/>
    </source>
</evidence>
<dbReference type="InterPro" id="IPR011010">
    <property type="entry name" value="DNA_brk_join_enz"/>
</dbReference>
<dbReference type="InterPro" id="IPR044068">
    <property type="entry name" value="CB"/>
</dbReference>
<feature type="domain" description="Tyr recombinase" evidence="6">
    <location>
        <begin position="168"/>
        <end position="380"/>
    </location>
</feature>